<dbReference type="InterPro" id="IPR011992">
    <property type="entry name" value="EF-hand-dom_pair"/>
</dbReference>
<organism evidence="2 3">
    <name type="scientific">Salinarimonas ramus</name>
    <dbReference type="NCBI Taxonomy" id="690164"/>
    <lineage>
        <taxon>Bacteria</taxon>
        <taxon>Pseudomonadati</taxon>
        <taxon>Pseudomonadota</taxon>
        <taxon>Alphaproteobacteria</taxon>
        <taxon>Hyphomicrobiales</taxon>
        <taxon>Salinarimonadaceae</taxon>
        <taxon>Salinarimonas</taxon>
    </lineage>
</organism>
<proteinExistence type="predicted"/>
<gene>
    <name evidence="2" type="ORF">GCM10011322_17620</name>
</gene>
<evidence type="ECO:0000313" key="2">
    <source>
        <dbReference type="EMBL" id="GGK31515.1"/>
    </source>
</evidence>
<dbReference type="SUPFAM" id="SSF47473">
    <property type="entry name" value="EF-hand"/>
    <property type="match status" value="1"/>
</dbReference>
<dbReference type="PROSITE" id="PS00018">
    <property type="entry name" value="EF_HAND_1"/>
    <property type="match status" value="1"/>
</dbReference>
<dbReference type="Proteomes" id="UP000600449">
    <property type="component" value="Unassembled WGS sequence"/>
</dbReference>
<dbReference type="Gene3D" id="1.10.238.10">
    <property type="entry name" value="EF-hand"/>
    <property type="match status" value="1"/>
</dbReference>
<dbReference type="RefSeq" id="WP_188911769.1">
    <property type="nucleotide sequence ID" value="NZ_BMMF01000004.1"/>
</dbReference>
<sequence length="141" mass="15440">MTRNWLKTTAAAALATAFLAGPVAAQAYDDWDANSDSMIDQTEWNTGWANQGLTGSIDADGDGSITQTEFEEARGDEARFTERYGETAFEDWDSNDDDMLNDEELSAGMYSAYDADTSGGIDETEFGLWEDDIGEEGLFDI</sequence>
<evidence type="ECO:0008006" key="4">
    <source>
        <dbReference type="Google" id="ProtNLM"/>
    </source>
</evidence>
<comment type="caution">
    <text evidence="2">The sequence shown here is derived from an EMBL/GenBank/DDBJ whole genome shotgun (WGS) entry which is preliminary data.</text>
</comment>
<protein>
    <recommendedName>
        <fullName evidence="4">EF hand</fullName>
    </recommendedName>
</protein>
<keyword evidence="3" id="KW-1185">Reference proteome</keyword>
<evidence type="ECO:0000313" key="3">
    <source>
        <dbReference type="Proteomes" id="UP000600449"/>
    </source>
</evidence>
<reference evidence="2 3" key="1">
    <citation type="journal article" date="2014" name="Int. J. Syst. Evol. Microbiol.">
        <title>Complete genome sequence of Corynebacterium casei LMG S-19264T (=DSM 44701T), isolated from a smear-ripened cheese.</title>
        <authorList>
            <consortium name="US DOE Joint Genome Institute (JGI-PGF)"/>
            <person name="Walter F."/>
            <person name="Albersmeier A."/>
            <person name="Kalinowski J."/>
            <person name="Ruckert C."/>
        </authorList>
    </citation>
    <scope>NUCLEOTIDE SEQUENCE [LARGE SCALE GENOMIC DNA]</scope>
    <source>
        <strain evidence="2 3">CGMCC 1.9161</strain>
    </source>
</reference>
<feature type="signal peptide" evidence="1">
    <location>
        <begin position="1"/>
        <end position="27"/>
    </location>
</feature>
<dbReference type="AlphaFoldDB" id="A0A917Q6M3"/>
<keyword evidence="1" id="KW-0732">Signal</keyword>
<dbReference type="InterPro" id="IPR018247">
    <property type="entry name" value="EF_Hand_1_Ca_BS"/>
</dbReference>
<dbReference type="EMBL" id="BMMF01000004">
    <property type="protein sequence ID" value="GGK31515.1"/>
    <property type="molecule type" value="Genomic_DNA"/>
</dbReference>
<accession>A0A917Q6M3</accession>
<evidence type="ECO:0000256" key="1">
    <source>
        <dbReference type="SAM" id="SignalP"/>
    </source>
</evidence>
<feature type="chain" id="PRO_5037046377" description="EF hand" evidence="1">
    <location>
        <begin position="28"/>
        <end position="141"/>
    </location>
</feature>
<name>A0A917Q6M3_9HYPH</name>